<keyword evidence="1" id="KW-0812">Transmembrane</keyword>
<dbReference type="PANTHER" id="PTHR12879">
    <property type="entry name" value="SPHINGOLIPID DELTA 4 DESATURASE/C-4 HYDROXYLASE PROTEIN DES2"/>
    <property type="match status" value="1"/>
</dbReference>
<name>A0A5J5GM88_9RHOB</name>
<keyword evidence="4" id="KW-1185">Reference proteome</keyword>
<keyword evidence="1" id="KW-1133">Transmembrane helix</keyword>
<comment type="caution">
    <text evidence="3">The sequence shown here is derived from an EMBL/GenBank/DDBJ whole genome shotgun (WGS) entry which is preliminary data.</text>
</comment>
<sequence length="298" mass="33812">MDHKDFVAALPAETRTELTRTSDAAGLWHLAGHWGAIGLVTAGILLPVPLWWALVPVQGVLLVFLFTLLHETSHRTPFRSEALNLWVGRICGAVLFLPATWFRYFHFAHHRYTQIPGKDPELAEPKPETPWEYLRHLSGLPVWAGQSRTLWRTATGGDPGDFVPKARVAEVRREARWMLGLYGVLFLGSVVAGSAVLIWGWLFPLMLGQPVLRLYLLAEHGRCAFVANMLENSRTTFTNRAVRFLAWNMPYHAEHHAYPSVPFHRLPDLHRLARPHLAETEAGYAGFHRRYAKGLRRA</sequence>
<protein>
    <submittedName>
        <fullName evidence="3">Fatty acid desaturase</fullName>
    </submittedName>
</protein>
<reference evidence="3 4" key="1">
    <citation type="submission" date="2019-09" db="EMBL/GenBank/DDBJ databases">
        <authorList>
            <person name="Park J.-S."/>
            <person name="Choi H.-J."/>
        </authorList>
    </citation>
    <scope>NUCLEOTIDE SEQUENCE [LARGE SCALE GENOMIC DNA]</scope>
    <source>
        <strain evidence="3 4">176SS1-4</strain>
    </source>
</reference>
<dbReference type="GO" id="GO:0042284">
    <property type="term" value="F:sphingolipid delta-4 desaturase activity"/>
    <property type="evidence" value="ECO:0007669"/>
    <property type="project" value="TreeGrafter"/>
</dbReference>
<dbReference type="Pfam" id="PF00487">
    <property type="entry name" value="FA_desaturase"/>
    <property type="match status" value="1"/>
</dbReference>
<feature type="transmembrane region" description="Helical" evidence="1">
    <location>
        <begin position="51"/>
        <end position="70"/>
    </location>
</feature>
<organism evidence="3 4">
    <name type="scientific">Histidinibacterium aquaticum</name>
    <dbReference type="NCBI Taxonomy" id="2613962"/>
    <lineage>
        <taxon>Bacteria</taxon>
        <taxon>Pseudomonadati</taxon>
        <taxon>Pseudomonadota</taxon>
        <taxon>Alphaproteobacteria</taxon>
        <taxon>Rhodobacterales</taxon>
        <taxon>Paracoccaceae</taxon>
        <taxon>Histidinibacterium</taxon>
    </lineage>
</organism>
<dbReference type="GO" id="GO:0046513">
    <property type="term" value="P:ceramide biosynthetic process"/>
    <property type="evidence" value="ECO:0007669"/>
    <property type="project" value="TreeGrafter"/>
</dbReference>
<dbReference type="AlphaFoldDB" id="A0A5J5GM88"/>
<evidence type="ECO:0000313" key="3">
    <source>
        <dbReference type="EMBL" id="KAA9009315.1"/>
    </source>
</evidence>
<feature type="transmembrane region" description="Helical" evidence="1">
    <location>
        <begin position="179"/>
        <end position="203"/>
    </location>
</feature>
<feature type="transmembrane region" description="Helical" evidence="1">
    <location>
        <begin position="25"/>
        <end position="45"/>
    </location>
</feature>
<evidence type="ECO:0000313" key="4">
    <source>
        <dbReference type="Proteomes" id="UP000326554"/>
    </source>
</evidence>
<dbReference type="RefSeq" id="WP_150444848.1">
    <property type="nucleotide sequence ID" value="NZ_VYQE01000002.1"/>
</dbReference>
<feature type="domain" description="Fatty acid desaturase" evidence="2">
    <location>
        <begin position="50"/>
        <end position="285"/>
    </location>
</feature>
<feature type="transmembrane region" description="Helical" evidence="1">
    <location>
        <begin position="82"/>
        <end position="102"/>
    </location>
</feature>
<evidence type="ECO:0000256" key="1">
    <source>
        <dbReference type="SAM" id="Phobius"/>
    </source>
</evidence>
<keyword evidence="1" id="KW-0472">Membrane</keyword>
<evidence type="ECO:0000259" key="2">
    <source>
        <dbReference type="Pfam" id="PF00487"/>
    </source>
</evidence>
<proteinExistence type="predicted"/>
<dbReference type="Proteomes" id="UP000326554">
    <property type="component" value="Unassembled WGS sequence"/>
</dbReference>
<gene>
    <name evidence="3" type="ORF">F3S47_08700</name>
</gene>
<dbReference type="EMBL" id="VYQE01000002">
    <property type="protein sequence ID" value="KAA9009315.1"/>
    <property type="molecule type" value="Genomic_DNA"/>
</dbReference>
<accession>A0A5J5GM88</accession>
<dbReference type="PANTHER" id="PTHR12879:SF8">
    <property type="entry name" value="SPHINGOLIPID DELTA(4)-DESATURASE DES1"/>
    <property type="match status" value="1"/>
</dbReference>
<dbReference type="InterPro" id="IPR005804">
    <property type="entry name" value="FA_desaturase_dom"/>
</dbReference>
<dbReference type="GO" id="GO:0016020">
    <property type="term" value="C:membrane"/>
    <property type="evidence" value="ECO:0007669"/>
    <property type="project" value="GOC"/>
</dbReference>